<keyword evidence="11 15" id="KW-0648">Protein biosynthesis</keyword>
<dbReference type="Pfam" id="PF19302">
    <property type="entry name" value="DUF5915"/>
    <property type="match status" value="1"/>
</dbReference>
<dbReference type="InterPro" id="IPR033709">
    <property type="entry name" value="Anticodon_Ile_ABEc"/>
</dbReference>
<dbReference type="EMBL" id="MFAV01000033">
    <property type="protein sequence ID" value="OGD86120.1"/>
    <property type="molecule type" value="Genomic_DNA"/>
</dbReference>
<dbReference type="SUPFAM" id="SSF52374">
    <property type="entry name" value="Nucleotidylyl transferase"/>
    <property type="match status" value="1"/>
</dbReference>
<keyword evidence="7 15" id="KW-0479">Metal-binding</keyword>
<gene>
    <name evidence="15" type="primary">ileS</name>
    <name evidence="18" type="ORF">A2Z23_00505</name>
</gene>
<dbReference type="EC" id="6.1.1.5" evidence="15"/>
<evidence type="ECO:0000259" key="16">
    <source>
        <dbReference type="Pfam" id="PF00133"/>
    </source>
</evidence>
<evidence type="ECO:0000256" key="13">
    <source>
        <dbReference type="ARBA" id="ARBA00025217"/>
    </source>
</evidence>
<dbReference type="GO" id="GO:0000049">
    <property type="term" value="F:tRNA binding"/>
    <property type="evidence" value="ECO:0007669"/>
    <property type="project" value="InterPro"/>
</dbReference>
<sequence length="933" mass="108566">MKKKQISPNPDFAKIEEKILSFWQKEKIFEKSQEKRKKAKKFTFYDGPPFATGLPHYGHILAMAIKDAVCRYKTMQGFYVPRRLGWDCHGLPVEYEVEKELGIKSKKEIEELGIEKFCQKARVIVFRYTKDWLKTIDRMGRWADKENTYATLDKEYIESVWWVFREIWDKGLVYQGFKSMPYCPRCATPLSNFETNQGYRDNVPDPSLYIKFKLKNQNAFLLVWTTTPWTLPGNVALAVKGDAKYVQIRENSELLILCKERQKVLFPDSKVEREYLGQELVGKTYEPLYNFLETPGYSHQIFDASFVSLEDGTGIVHIAPAFGEEDLELGQEKGVPVLQTVNERGEFIDKVAPWRGEFVKDADCKIIADLEKRGLVFKTETIYHTYPFCWRCETPLIFYAMPTWFIKVSSIKDKLIKNNKKIDWVPKHIGQGRFGKWLEEARDWAVSRNRFWGAPVPIWRCEDCNQETCIGSLFELKEKAKNPEKIGDLHRPYIDEVILRCPCGQDAKRIPEVLDCWFESGSMPYAQDHYPFERKEEFDKNFPADFIAEGLDQTRGWFYTLHVIATILFDNPAFLNCIVNGLILDPQGQKLSKRLRNYPEPEEVFAGQGADALRWLLLSSPASKGEALLFSSQRVTDIVRRLLLPFWNVYVFFITYSTIDSWSKKSSADKNLTILDRWISARLEQLIFETTRDFDAYDLPSGLSKIEDLVSDLSSWYIRRSRDRAGPTVENKRDKNIFYATLHRVLVQLCQILAPFAPFVAEEIFRDLTEKDSVHLSNWPTVPEGFKVDNLLLRKMEEVRKICELGHAKRKKANIKVRQPLNVLIYSGNKLGKDLEKIIAGEVNVKMIKNKKTQKNPIMLDTKITQELKAEGKAREIVRIIQEKRKEQKMAFDDKIEVALPDWPKEFENYIKSKTLAQRLKKEEKISIKVVSG</sequence>
<organism evidence="18 19">
    <name type="scientific">Candidatus Curtissbacteria bacterium RBG_16_39_7</name>
    <dbReference type="NCBI Taxonomy" id="1797707"/>
    <lineage>
        <taxon>Bacteria</taxon>
        <taxon>Candidatus Curtissiibacteriota</taxon>
    </lineage>
</organism>
<keyword evidence="12 15" id="KW-0030">Aminoacyl-tRNA synthetase</keyword>
<dbReference type="HAMAP" id="MF_02003">
    <property type="entry name" value="Ile_tRNA_synth_type2"/>
    <property type="match status" value="1"/>
</dbReference>
<dbReference type="PANTHER" id="PTHR42780:SF1">
    <property type="entry name" value="ISOLEUCINE--TRNA LIGASE, CYTOPLASMIC"/>
    <property type="match status" value="1"/>
</dbReference>
<keyword evidence="10 15" id="KW-0067">ATP-binding</keyword>
<evidence type="ECO:0000256" key="14">
    <source>
        <dbReference type="ARBA" id="ARBA00048359"/>
    </source>
</evidence>
<dbReference type="SUPFAM" id="SSF50677">
    <property type="entry name" value="ValRS/IleRS/LeuRS editing domain"/>
    <property type="match status" value="1"/>
</dbReference>
<keyword evidence="5 15" id="KW-0963">Cytoplasm</keyword>
<dbReference type="Proteomes" id="UP000176628">
    <property type="component" value="Unassembled WGS sequence"/>
</dbReference>
<evidence type="ECO:0000256" key="15">
    <source>
        <dbReference type="HAMAP-Rule" id="MF_02003"/>
    </source>
</evidence>
<evidence type="ECO:0000313" key="19">
    <source>
        <dbReference type="Proteomes" id="UP000176628"/>
    </source>
</evidence>
<evidence type="ECO:0000256" key="9">
    <source>
        <dbReference type="ARBA" id="ARBA00022833"/>
    </source>
</evidence>
<comment type="subunit">
    <text evidence="4 15">Monomer.</text>
</comment>
<evidence type="ECO:0000313" key="18">
    <source>
        <dbReference type="EMBL" id="OGD86120.1"/>
    </source>
</evidence>
<dbReference type="GO" id="GO:0004822">
    <property type="term" value="F:isoleucine-tRNA ligase activity"/>
    <property type="evidence" value="ECO:0007669"/>
    <property type="project" value="UniProtKB-UniRule"/>
</dbReference>
<dbReference type="CDD" id="cd00818">
    <property type="entry name" value="IleRS_core"/>
    <property type="match status" value="1"/>
</dbReference>
<evidence type="ECO:0000256" key="10">
    <source>
        <dbReference type="ARBA" id="ARBA00022840"/>
    </source>
</evidence>
<evidence type="ECO:0000256" key="7">
    <source>
        <dbReference type="ARBA" id="ARBA00022723"/>
    </source>
</evidence>
<dbReference type="InterPro" id="IPR001412">
    <property type="entry name" value="aa-tRNA-synth_I_CS"/>
</dbReference>
<dbReference type="GO" id="GO:0005524">
    <property type="term" value="F:ATP binding"/>
    <property type="evidence" value="ECO:0007669"/>
    <property type="project" value="UniProtKB-UniRule"/>
</dbReference>
<protein>
    <recommendedName>
        <fullName evidence="15">Isoleucine--tRNA ligase</fullName>
        <ecNumber evidence="15">6.1.1.5</ecNumber>
    </recommendedName>
    <alternativeName>
        <fullName evidence="15">Isoleucyl-tRNA synthetase</fullName>
        <shortName evidence="15">IleRS</shortName>
    </alternativeName>
</protein>
<dbReference type="Pfam" id="PF00133">
    <property type="entry name" value="tRNA-synt_1"/>
    <property type="match status" value="1"/>
</dbReference>
<dbReference type="NCBIfam" id="TIGR00392">
    <property type="entry name" value="ileS"/>
    <property type="match status" value="1"/>
</dbReference>
<dbReference type="GO" id="GO:0005737">
    <property type="term" value="C:cytoplasm"/>
    <property type="evidence" value="ECO:0007669"/>
    <property type="project" value="UniProtKB-SubCell"/>
</dbReference>
<dbReference type="GO" id="GO:0002161">
    <property type="term" value="F:aminoacyl-tRNA deacylase activity"/>
    <property type="evidence" value="ECO:0007669"/>
    <property type="project" value="InterPro"/>
</dbReference>
<evidence type="ECO:0000256" key="6">
    <source>
        <dbReference type="ARBA" id="ARBA00022598"/>
    </source>
</evidence>
<evidence type="ECO:0000256" key="1">
    <source>
        <dbReference type="ARBA" id="ARBA00001947"/>
    </source>
</evidence>
<comment type="similarity">
    <text evidence="3 15">Belongs to the class-I aminoacyl-tRNA synthetase family. IleS type 2 subfamily.</text>
</comment>
<feature type="domain" description="Aminoacyl-tRNA synthetase class Ia" evidence="16">
    <location>
        <begin position="19"/>
        <end position="625"/>
    </location>
</feature>
<dbReference type="FunFam" id="3.40.50.620:FF:000075">
    <property type="entry name" value="Isoleucine--tRNA ligase"/>
    <property type="match status" value="1"/>
</dbReference>
<evidence type="ECO:0000256" key="5">
    <source>
        <dbReference type="ARBA" id="ARBA00022490"/>
    </source>
</evidence>
<feature type="short sequence motif" description="'HIGH' region" evidence="15">
    <location>
        <begin position="49"/>
        <end position="59"/>
    </location>
</feature>
<dbReference type="InterPro" id="IPR002301">
    <property type="entry name" value="Ile-tRNA-ligase"/>
</dbReference>
<reference evidence="18 19" key="1">
    <citation type="journal article" date="2016" name="Nat. Commun.">
        <title>Thousands of microbial genomes shed light on interconnected biogeochemical processes in an aquifer system.</title>
        <authorList>
            <person name="Anantharaman K."/>
            <person name="Brown C.T."/>
            <person name="Hug L.A."/>
            <person name="Sharon I."/>
            <person name="Castelle C.J."/>
            <person name="Probst A.J."/>
            <person name="Thomas B.C."/>
            <person name="Singh A."/>
            <person name="Wilkins M.J."/>
            <person name="Karaoz U."/>
            <person name="Brodie E.L."/>
            <person name="Williams K.H."/>
            <person name="Hubbard S.S."/>
            <person name="Banfield J.F."/>
        </authorList>
    </citation>
    <scope>NUCLEOTIDE SEQUENCE [LARGE SCALE GENOMIC DNA]</scope>
</reference>
<dbReference type="InterPro" id="IPR013155">
    <property type="entry name" value="M/V/L/I-tRNA-synth_anticd-bd"/>
</dbReference>
<keyword evidence="9 15" id="KW-0862">Zinc</keyword>
<dbReference type="FunFam" id="3.40.50.620:FF:000063">
    <property type="entry name" value="Isoleucine--tRNA ligase"/>
    <property type="match status" value="1"/>
</dbReference>
<dbReference type="InterPro" id="IPR009008">
    <property type="entry name" value="Val/Leu/Ile-tRNA-synth_edit"/>
</dbReference>
<comment type="subcellular location">
    <subcellularLocation>
        <location evidence="2 15">Cytoplasm</location>
    </subcellularLocation>
</comment>
<dbReference type="PRINTS" id="PR00984">
    <property type="entry name" value="TRNASYNTHILE"/>
</dbReference>
<evidence type="ECO:0000256" key="8">
    <source>
        <dbReference type="ARBA" id="ARBA00022741"/>
    </source>
</evidence>
<dbReference type="InterPro" id="IPR009080">
    <property type="entry name" value="tRNAsynth_Ia_anticodon-bd"/>
</dbReference>
<dbReference type="Gene3D" id="3.40.50.620">
    <property type="entry name" value="HUPs"/>
    <property type="match status" value="2"/>
</dbReference>
<keyword evidence="6 15" id="KW-0436">Ligase</keyword>
<dbReference type="GO" id="GO:0006428">
    <property type="term" value="P:isoleucyl-tRNA aminoacylation"/>
    <property type="evidence" value="ECO:0007669"/>
    <property type="project" value="UniProtKB-UniRule"/>
</dbReference>
<evidence type="ECO:0000256" key="4">
    <source>
        <dbReference type="ARBA" id="ARBA00011245"/>
    </source>
</evidence>
<feature type="domain" description="Methionyl/Valyl/Leucyl/Isoleucyl-tRNA synthetase anticodon-binding" evidence="17">
    <location>
        <begin position="676"/>
        <end position="825"/>
    </location>
</feature>
<comment type="caution">
    <text evidence="18">The sequence shown here is derived from an EMBL/GenBank/DDBJ whole genome shotgun (WGS) entry which is preliminary data.</text>
</comment>
<dbReference type="CDD" id="cd07961">
    <property type="entry name" value="Anticodon_Ia_Ile_ABEc"/>
    <property type="match status" value="1"/>
</dbReference>
<keyword evidence="8 15" id="KW-0547">Nucleotide-binding</keyword>
<name>A0A1F5G2M3_9BACT</name>
<dbReference type="Pfam" id="PF08264">
    <property type="entry name" value="Anticodon_1"/>
    <property type="match status" value="1"/>
</dbReference>
<dbReference type="PROSITE" id="PS00178">
    <property type="entry name" value="AA_TRNA_LIGASE_I"/>
    <property type="match status" value="1"/>
</dbReference>
<evidence type="ECO:0000259" key="17">
    <source>
        <dbReference type="Pfam" id="PF08264"/>
    </source>
</evidence>
<comment type="function">
    <text evidence="13 15">Catalyzes the attachment of isoleucine to tRNA(Ile). As IleRS can inadvertently accommodate and process structurally similar amino acids such as valine, to avoid such errors it has two additional distinct tRNA(Ile)-dependent editing activities. One activity is designated as 'pretransfer' editing and involves the hydrolysis of activated Val-AMP. The other activity is designated 'posttransfer' editing and involves deacylation of mischarged Val-tRNA(Ile).</text>
</comment>
<dbReference type="GO" id="GO:0008270">
    <property type="term" value="F:zinc ion binding"/>
    <property type="evidence" value="ECO:0007669"/>
    <property type="project" value="UniProtKB-UniRule"/>
</dbReference>
<dbReference type="InterPro" id="IPR014729">
    <property type="entry name" value="Rossmann-like_a/b/a_fold"/>
</dbReference>
<dbReference type="Gene3D" id="1.10.730.10">
    <property type="entry name" value="Isoleucyl-tRNA Synthetase, Domain 1"/>
    <property type="match status" value="1"/>
</dbReference>
<dbReference type="PANTHER" id="PTHR42780">
    <property type="entry name" value="SOLEUCYL-TRNA SYNTHETASE"/>
    <property type="match status" value="1"/>
</dbReference>
<comment type="domain">
    <text evidence="15">IleRS has two distinct active sites: one for aminoacylation and one for editing. The misactivated valine is translocated from the active site to the editing site, which sterically excludes the correctly activated isoleucine. The single editing site contains two valyl binding pockets, one specific for each substrate (Val-AMP or Val-tRNA(Ile)).</text>
</comment>
<comment type="catalytic activity">
    <reaction evidence="14 15">
        <text>tRNA(Ile) + L-isoleucine + ATP = L-isoleucyl-tRNA(Ile) + AMP + diphosphate</text>
        <dbReference type="Rhea" id="RHEA:11060"/>
        <dbReference type="Rhea" id="RHEA-COMP:9666"/>
        <dbReference type="Rhea" id="RHEA-COMP:9695"/>
        <dbReference type="ChEBI" id="CHEBI:30616"/>
        <dbReference type="ChEBI" id="CHEBI:33019"/>
        <dbReference type="ChEBI" id="CHEBI:58045"/>
        <dbReference type="ChEBI" id="CHEBI:78442"/>
        <dbReference type="ChEBI" id="CHEBI:78528"/>
        <dbReference type="ChEBI" id="CHEBI:456215"/>
        <dbReference type="EC" id="6.1.1.5"/>
    </reaction>
</comment>
<dbReference type="InterPro" id="IPR002300">
    <property type="entry name" value="aa-tRNA-synth_Ia"/>
</dbReference>
<evidence type="ECO:0000256" key="3">
    <source>
        <dbReference type="ARBA" id="ARBA00007078"/>
    </source>
</evidence>
<comment type="cofactor">
    <cofactor evidence="1 15">
        <name>Zn(2+)</name>
        <dbReference type="ChEBI" id="CHEBI:29105"/>
    </cofactor>
</comment>
<dbReference type="SUPFAM" id="SSF47323">
    <property type="entry name" value="Anticodon-binding domain of a subclass of class I aminoacyl-tRNA synthetases"/>
    <property type="match status" value="1"/>
</dbReference>
<proteinExistence type="inferred from homology"/>
<feature type="short sequence motif" description="'KMSKS' region" evidence="15">
    <location>
        <begin position="590"/>
        <end position="594"/>
    </location>
</feature>
<dbReference type="AlphaFoldDB" id="A0A1F5G2M3"/>
<accession>A0A1F5G2M3</accession>
<evidence type="ECO:0000256" key="12">
    <source>
        <dbReference type="ARBA" id="ARBA00023146"/>
    </source>
</evidence>
<dbReference type="InterPro" id="IPR023586">
    <property type="entry name" value="Ile-tRNA-ligase_type2"/>
</dbReference>
<evidence type="ECO:0000256" key="2">
    <source>
        <dbReference type="ARBA" id="ARBA00004496"/>
    </source>
</evidence>
<feature type="binding site" evidence="15">
    <location>
        <position position="593"/>
    </location>
    <ligand>
        <name>ATP</name>
        <dbReference type="ChEBI" id="CHEBI:30616"/>
    </ligand>
</feature>
<evidence type="ECO:0000256" key="11">
    <source>
        <dbReference type="ARBA" id="ARBA00022917"/>
    </source>
</evidence>